<evidence type="ECO:0000313" key="1">
    <source>
        <dbReference type="EMBL" id="QDU66397.1"/>
    </source>
</evidence>
<proteinExistence type="predicted"/>
<reference evidence="1 2" key="1">
    <citation type="submission" date="2019-02" db="EMBL/GenBank/DDBJ databases">
        <title>Deep-cultivation of Planctomycetes and their phenomic and genomic characterization uncovers novel biology.</title>
        <authorList>
            <person name="Wiegand S."/>
            <person name="Jogler M."/>
            <person name="Boedeker C."/>
            <person name="Pinto D."/>
            <person name="Vollmers J."/>
            <person name="Rivas-Marin E."/>
            <person name="Kohn T."/>
            <person name="Peeters S.H."/>
            <person name="Heuer A."/>
            <person name="Rast P."/>
            <person name="Oberbeckmann S."/>
            <person name="Bunk B."/>
            <person name="Jeske O."/>
            <person name="Meyerdierks A."/>
            <person name="Storesund J.E."/>
            <person name="Kallscheuer N."/>
            <person name="Luecker S."/>
            <person name="Lage O.M."/>
            <person name="Pohl T."/>
            <person name="Merkel B.J."/>
            <person name="Hornburger P."/>
            <person name="Mueller R.-W."/>
            <person name="Bruemmer F."/>
            <person name="Labrenz M."/>
            <person name="Spormann A.M."/>
            <person name="Op den Camp H."/>
            <person name="Overmann J."/>
            <person name="Amann R."/>
            <person name="Jetten M.S.M."/>
            <person name="Mascher T."/>
            <person name="Medema M.H."/>
            <person name="Devos D.P."/>
            <person name="Kaster A.-K."/>
            <person name="Ovreas L."/>
            <person name="Rohde M."/>
            <person name="Galperin M.Y."/>
            <person name="Jogler C."/>
        </authorList>
    </citation>
    <scope>NUCLEOTIDE SEQUENCE [LARGE SCALE GENOMIC DNA]</scope>
    <source>
        <strain evidence="1 2">Pla133</strain>
    </source>
</reference>
<name>A0A518BHE1_9BACT</name>
<sequence>MKTVTSRASIGRSDQPRFGLRSVGSGLLLGLAVATGAGASAQELLVNGNAEVASLAAWSATPEVKIVAAQVQTAGTVTPFEGALFFTFAGKASGSASMVQGGTTGLSAGALFVLRGRVQVEFGDLAEARVRFFQGAALLGSATTGPMNPATGLWDTFELPAVVPLGSDRWEVELRGTLVTGTFVNVFYDLLSLSACNASVAAAEVVRLGSPPNPSALLPGLTSAPVLGATWDPVISHASFAPNATLDLLCVTPGPTNVSLPGLGTLLCNTAQILILQPVPAGQPFQVPVPASCGLVGVGLYTQGASVDANGVISLTNALDITLGTF</sequence>
<organism evidence="1 2">
    <name type="scientific">Engelhardtia mirabilis</name>
    <dbReference type="NCBI Taxonomy" id="2528011"/>
    <lineage>
        <taxon>Bacteria</taxon>
        <taxon>Pseudomonadati</taxon>
        <taxon>Planctomycetota</taxon>
        <taxon>Planctomycetia</taxon>
        <taxon>Planctomycetia incertae sedis</taxon>
        <taxon>Engelhardtia</taxon>
    </lineage>
</organism>
<protein>
    <submittedName>
        <fullName evidence="1">Uncharacterized protein</fullName>
    </submittedName>
</protein>
<dbReference type="AlphaFoldDB" id="A0A518BHE1"/>
<keyword evidence="2" id="KW-1185">Reference proteome</keyword>
<accession>A0A518BHE1</accession>
<dbReference type="KEGG" id="pbap:Pla133_14680"/>
<dbReference type="EMBL" id="CP036287">
    <property type="protein sequence ID" value="QDU66397.1"/>
    <property type="molecule type" value="Genomic_DNA"/>
</dbReference>
<evidence type="ECO:0000313" key="2">
    <source>
        <dbReference type="Proteomes" id="UP000316921"/>
    </source>
</evidence>
<dbReference type="Proteomes" id="UP000316921">
    <property type="component" value="Chromosome"/>
</dbReference>
<gene>
    <name evidence="1" type="ORF">Pla133_14680</name>
</gene>